<dbReference type="RefSeq" id="WP_079589204.1">
    <property type="nucleotide sequence ID" value="NZ_FUYN01000002.1"/>
</dbReference>
<evidence type="ECO:0000313" key="4">
    <source>
        <dbReference type="Proteomes" id="UP000243406"/>
    </source>
</evidence>
<gene>
    <name evidence="3" type="ORF">SAMN02745120_1312</name>
</gene>
<accession>A0A1T5AZL7</accession>
<dbReference type="Proteomes" id="UP000243406">
    <property type="component" value="Unassembled WGS sequence"/>
</dbReference>
<dbReference type="InterPro" id="IPR040660">
    <property type="entry name" value="N_formyltrans_C"/>
</dbReference>
<evidence type="ECO:0000313" key="3">
    <source>
        <dbReference type="EMBL" id="SKB40415.1"/>
    </source>
</evidence>
<dbReference type="PANTHER" id="PTHR11138">
    <property type="entry name" value="METHIONYL-TRNA FORMYLTRANSFERASE"/>
    <property type="match status" value="1"/>
</dbReference>
<reference evidence="4" key="1">
    <citation type="submission" date="2017-02" db="EMBL/GenBank/DDBJ databases">
        <authorList>
            <person name="Varghese N."/>
            <person name="Submissions S."/>
        </authorList>
    </citation>
    <scope>NUCLEOTIDE SEQUENCE [LARGE SCALE GENOMIC DNA]</scope>
    <source>
        <strain evidence="4">ATCC 35199</strain>
    </source>
</reference>
<dbReference type="Pfam" id="PF18216">
    <property type="entry name" value="N_formyltrans_C"/>
    <property type="match status" value="1"/>
</dbReference>
<dbReference type="PROSITE" id="PS00373">
    <property type="entry name" value="GART"/>
    <property type="match status" value="1"/>
</dbReference>
<keyword evidence="4" id="KW-1185">Reference proteome</keyword>
<proteinExistence type="predicted"/>
<dbReference type="PANTHER" id="PTHR11138:SF5">
    <property type="entry name" value="METHIONYL-TRNA FORMYLTRANSFERASE, MITOCHONDRIAL"/>
    <property type="match status" value="1"/>
</dbReference>
<evidence type="ECO:0000259" key="2">
    <source>
        <dbReference type="Pfam" id="PF18216"/>
    </source>
</evidence>
<feature type="domain" description="N-formyltransferase dimerization C-terminal" evidence="2">
    <location>
        <begin position="187"/>
        <end position="238"/>
    </location>
</feature>
<dbReference type="GO" id="GO:0004479">
    <property type="term" value="F:methionyl-tRNA formyltransferase activity"/>
    <property type="evidence" value="ECO:0007669"/>
    <property type="project" value="TreeGrafter"/>
</dbReference>
<dbReference type="OrthoDB" id="9806170at2"/>
<protein>
    <submittedName>
        <fullName evidence="3">Formyl transferase</fullName>
    </submittedName>
</protein>
<dbReference type="GO" id="GO:0005829">
    <property type="term" value="C:cytosol"/>
    <property type="evidence" value="ECO:0007669"/>
    <property type="project" value="TreeGrafter"/>
</dbReference>
<dbReference type="NCBIfam" id="NF005755">
    <property type="entry name" value="PRK07579.1"/>
    <property type="match status" value="1"/>
</dbReference>
<dbReference type="CDD" id="cd08369">
    <property type="entry name" value="FMT_core"/>
    <property type="match status" value="1"/>
</dbReference>
<name>A0A1T5AZL7_9FIRM</name>
<dbReference type="InterPro" id="IPR036477">
    <property type="entry name" value="Formyl_transf_N_sf"/>
</dbReference>
<dbReference type="Pfam" id="PF00551">
    <property type="entry name" value="Formyl_trans_N"/>
    <property type="match status" value="1"/>
</dbReference>
<evidence type="ECO:0000259" key="1">
    <source>
        <dbReference type="Pfam" id="PF00551"/>
    </source>
</evidence>
<sequence length="240" mass="28497">MNILILTDNEFLYISFKKLIMGCDFEGIKFDYFYSYNNEFLQKKCINNFKAINLKKKCDVIIENYDLVFSLHCKQLFPPELVKSVRCVNVHPGLNPHNRGWFPQVFSIINKLPIGVTIHEMDEELDHGPIIVQKELEIRAWETSYDVYQRIQELEIELIRENLLKIINNEYKAVQPNSEGNVNLKKDFNELCEIDLDKKVSYREAIDFFRSMSFKGYKNAYFHDEEGNKIFVEIELEKEE</sequence>
<dbReference type="InterPro" id="IPR001555">
    <property type="entry name" value="GART_AS"/>
</dbReference>
<dbReference type="AlphaFoldDB" id="A0A1T5AZL7"/>
<feature type="domain" description="Formyl transferase N-terminal" evidence="1">
    <location>
        <begin position="64"/>
        <end position="160"/>
    </location>
</feature>
<dbReference type="EMBL" id="FUYN01000002">
    <property type="protein sequence ID" value="SKB40415.1"/>
    <property type="molecule type" value="Genomic_DNA"/>
</dbReference>
<dbReference type="InterPro" id="IPR002376">
    <property type="entry name" value="Formyl_transf_N"/>
</dbReference>
<dbReference type="Gene3D" id="3.40.50.170">
    <property type="entry name" value="Formyl transferase, N-terminal domain"/>
    <property type="match status" value="1"/>
</dbReference>
<dbReference type="SUPFAM" id="SSF53328">
    <property type="entry name" value="Formyltransferase"/>
    <property type="match status" value="1"/>
</dbReference>
<keyword evidence="3" id="KW-0808">Transferase</keyword>
<organism evidence="3 4">
    <name type="scientific">Acetoanaerobium noterae</name>
    <dbReference type="NCBI Taxonomy" id="745369"/>
    <lineage>
        <taxon>Bacteria</taxon>
        <taxon>Bacillati</taxon>
        <taxon>Bacillota</taxon>
        <taxon>Clostridia</taxon>
        <taxon>Peptostreptococcales</taxon>
        <taxon>Filifactoraceae</taxon>
        <taxon>Acetoanaerobium</taxon>
    </lineage>
</organism>